<protein>
    <submittedName>
        <fullName evidence="2">Uncharacterized protein</fullName>
    </submittedName>
</protein>
<feature type="signal peptide" evidence="1">
    <location>
        <begin position="1"/>
        <end position="37"/>
    </location>
</feature>
<evidence type="ECO:0000256" key="1">
    <source>
        <dbReference type="SAM" id="SignalP"/>
    </source>
</evidence>
<dbReference type="AlphaFoldDB" id="A0A7T5VCW8"/>
<dbReference type="EMBL" id="CP054140">
    <property type="protein sequence ID" value="QQG65592.1"/>
    <property type="molecule type" value="Genomic_DNA"/>
</dbReference>
<accession>A0A7T5VCW8</accession>
<proteinExistence type="predicted"/>
<reference evidence="2 3" key="1">
    <citation type="submission" date="2020-05" db="EMBL/GenBank/DDBJ databases">
        <title>Complete genome of Desulfobulbus oligotrophicus.</title>
        <authorList>
            <person name="Podar M."/>
        </authorList>
    </citation>
    <scope>NUCLEOTIDE SEQUENCE [LARGE SCALE GENOMIC DNA]</scope>
    <source>
        <strain evidence="2 3">Prop6</strain>
    </source>
</reference>
<name>A0A7T5VCW8_9BACT</name>
<gene>
    <name evidence="2" type="ORF">HP555_06790</name>
</gene>
<organism evidence="2 3">
    <name type="scientific">Desulfobulbus oligotrophicus</name>
    <dbReference type="NCBI Taxonomy" id="1909699"/>
    <lineage>
        <taxon>Bacteria</taxon>
        <taxon>Pseudomonadati</taxon>
        <taxon>Thermodesulfobacteriota</taxon>
        <taxon>Desulfobulbia</taxon>
        <taxon>Desulfobulbales</taxon>
        <taxon>Desulfobulbaceae</taxon>
        <taxon>Desulfobulbus</taxon>
    </lineage>
</organism>
<sequence>MQHHAPYRRLFRFCRCSGLLSAVAVLLATVTASPLFGAGASPSAANIQLNQASAAQTFDLYQNIPGLTSQQVEYGRVAIPRMPYNAQRIFRKICGLPGVSFEHAKQAIDTLGRERFTFEQVQTFEAFADMDTVNIDLGMSSLNTIKEMGFEAGRSFRKYVSLPGATAGIAVPMITTFNNMPDYNNRAAQALFSVRGMRMDLAQKGMPLLARLKDNQARAAETYAKVRGMDPETLLDGLELLQKLRQDDAWNARCLFTNKLLTPRDAWNWLVGYFALPTNVQETQFSKLDSRQKTVLLEALYDGGTEAIWRINNFHSVTDANGYEISDATLNSWSTQQLAAKFAELPPSVREQFAGQFRSSNRGQAIGVLKQATAAARVQTARDLTVANLYAITAQGSELYDSSFRSVVVPVLQTRIANRNQGDLLAFLRSIDPESRLVADFISSCAQKGRLTTFFPTDGVKQREILKLVTASAFRNEDSILLFSATFSHLLKVLTPDARTFLITTMAENSEAENSSFAKLVNVILQYYLQTYPELLGPNDRLLISRLVVRYGALNLDNYQTTPFQEWKQDGRLGSVSMFHPDDDGRQSFISNANLLLNNGYRLVPSQQYTIPTLTPAFRQEIERMSGAGLASLFRSMRDRHFAVAFVKNVGGMTIVHTQFVYSNMENQKEMLRRFILSKDEMLAQRGHSYWRSEQIIEPLTKLIEEGRITEADLRSKQRFLSLGSCGGVKVYTILTRLFASSVDILASIGTGVAIINDPYNKMFFEIIANNPSHITWKTVAQQSAPIFRSEWGQDYLLPGSLTAILHKILDETEQTSGTATRDRFIPSRGIW</sequence>
<dbReference type="Proteomes" id="UP000596092">
    <property type="component" value="Chromosome"/>
</dbReference>
<dbReference type="KEGG" id="dog:HP555_06790"/>
<feature type="chain" id="PRO_5033031950" evidence="1">
    <location>
        <begin position="38"/>
        <end position="832"/>
    </location>
</feature>
<keyword evidence="3" id="KW-1185">Reference proteome</keyword>
<evidence type="ECO:0000313" key="2">
    <source>
        <dbReference type="EMBL" id="QQG65592.1"/>
    </source>
</evidence>
<evidence type="ECO:0000313" key="3">
    <source>
        <dbReference type="Proteomes" id="UP000596092"/>
    </source>
</evidence>
<keyword evidence="1" id="KW-0732">Signal</keyword>